<name>A0A3E1NFX1_9BACT</name>
<dbReference type="InterPro" id="IPR019861">
    <property type="entry name" value="PorP/SprF_Bacteroidetes"/>
</dbReference>
<dbReference type="NCBIfam" id="TIGR03519">
    <property type="entry name" value="T9SS_PorP_fam"/>
    <property type="match status" value="1"/>
</dbReference>
<gene>
    <name evidence="2" type="ORF">DXN05_17925</name>
</gene>
<reference evidence="2 3" key="1">
    <citation type="submission" date="2018-08" db="EMBL/GenBank/DDBJ databases">
        <title>Chitinophagaceae sp. K23C18032701, a novel bacterium isolated from forest soil.</title>
        <authorList>
            <person name="Wang C."/>
        </authorList>
    </citation>
    <scope>NUCLEOTIDE SEQUENCE [LARGE SCALE GENOMIC DNA]</scope>
    <source>
        <strain evidence="2 3">K23C18032701</strain>
    </source>
</reference>
<dbReference type="Proteomes" id="UP000261284">
    <property type="component" value="Unassembled WGS sequence"/>
</dbReference>
<keyword evidence="3" id="KW-1185">Reference proteome</keyword>
<dbReference type="Pfam" id="PF11751">
    <property type="entry name" value="PorP_SprF"/>
    <property type="match status" value="1"/>
</dbReference>
<dbReference type="OrthoDB" id="626665at2"/>
<evidence type="ECO:0000256" key="1">
    <source>
        <dbReference type="SAM" id="SignalP"/>
    </source>
</evidence>
<protein>
    <submittedName>
        <fullName evidence="2">Type IX secretion system membrane protein PorP/SprF</fullName>
    </submittedName>
</protein>
<proteinExistence type="predicted"/>
<dbReference type="EMBL" id="QTJU01000007">
    <property type="protein sequence ID" value="RFM26866.1"/>
    <property type="molecule type" value="Genomic_DNA"/>
</dbReference>
<evidence type="ECO:0000313" key="2">
    <source>
        <dbReference type="EMBL" id="RFM26866.1"/>
    </source>
</evidence>
<keyword evidence="1" id="KW-0732">Signal</keyword>
<feature type="signal peptide" evidence="1">
    <location>
        <begin position="1"/>
        <end position="21"/>
    </location>
</feature>
<dbReference type="RefSeq" id="WP_116848650.1">
    <property type="nucleotide sequence ID" value="NZ_QTJU01000007.1"/>
</dbReference>
<comment type="caution">
    <text evidence="2">The sequence shown here is derived from an EMBL/GenBank/DDBJ whole genome shotgun (WGS) entry which is preliminary data.</text>
</comment>
<sequence length="331" mass="37114">MQTKILILVLVLLCNRFTALAQQDIQFSQYIFNMVNINPAYAGYKGGTNINAIYRKQWTGFPGSPQTAAVSADWLTAHRDERIALSVRVLSDKLGAQETLSAWGGFTYRIPMSEDGSKRLCLGLGMGVTQYSIDGNVFQYTDNNDNTIPVGKASRTQPDANAGIYYYTPNYYFSVSVSDILQVNSIKTYNWNGAVFRSMLRSPHLYVGTGTVIPVSDNFKIKPSFMWKEDFKGPSNVDLTAFVLLHDVLWLGASYRTAVRIWNKSHLQDNLEQKDAVSAMAEVFATPWLRIGYSYDFTTSGLNSYQTGSHEISVSLLFPANGKRELSPRYF</sequence>
<accession>A0A3E1NFX1</accession>
<dbReference type="AlphaFoldDB" id="A0A3E1NFX1"/>
<evidence type="ECO:0000313" key="3">
    <source>
        <dbReference type="Proteomes" id="UP000261284"/>
    </source>
</evidence>
<feature type="chain" id="PRO_5017657495" evidence="1">
    <location>
        <begin position="22"/>
        <end position="331"/>
    </location>
</feature>
<organism evidence="2 3">
    <name type="scientific">Deminuibacter soli</name>
    <dbReference type="NCBI Taxonomy" id="2291815"/>
    <lineage>
        <taxon>Bacteria</taxon>
        <taxon>Pseudomonadati</taxon>
        <taxon>Bacteroidota</taxon>
        <taxon>Chitinophagia</taxon>
        <taxon>Chitinophagales</taxon>
        <taxon>Chitinophagaceae</taxon>
        <taxon>Deminuibacter</taxon>
    </lineage>
</organism>